<keyword evidence="4" id="KW-0677">Repeat</keyword>
<dbReference type="InterPro" id="IPR011989">
    <property type="entry name" value="ARM-like"/>
</dbReference>
<sequence>MSHRLSQAARHTQELLQDLERDKELDVLRVYLTRYNLFPRKRDPKTAPIRAEELRDLVKHWKLHRQRNFWKNHTTKEELVRTLYKHINTKVLPSETPPSAVSPSSSSASVLPARPSTPNPSDIKKAPFDRRNSHRAIAMNMTAFKSKLTPRNCNYSIDGYHGDLFSQRGDYDDGMIYLSRMTTSSETRETAPATASATPATTLSITTVSAAPTTSTVSSAPSTPRNAAATTTPTDARIEVADEDATTREVRMKQECACSLYQLALQAGHESGMVLEGCVPALVRLSLFDDNDVKKYCAAALVNLTCDGALIPRMLDEGLLGGLMELSKLQHEDVRRNAAIGLCRGSYERMGQFRLLQEGSVPAMISMLNSTDFDTKEACLKALINIASYAGATVSDTVTHTIVKMTSRKDTPSLHFVAQAMANLSVLTGPRIKAVEDGLLEPLTDVCHPGASTDVKRLVAMALCNFSGVETNYGYLSQLPILRVLDILLETPDERVRELSSVTVANLTCRSDAQRQRISSVLAMRLIQIGYMQNSVVQSNISLALANVVQSDRLLLTQHGVVPLVLHFLRDGTPMTQTHAVALLCGLMEHETSRAELLQCDAIDVVLHLTATSAPSIREFCALAFFNFSAHVDLAPFLLAPGTLATLLGLLKDPLQIKDEGKEPTIQLSRVQEICLDCLYNLSFYAPSRPGLVAEGAIAILSQVFRKPSKSLEANKRCVAVLCNVSFDDSSRDKMLLDDVLKLLKRLTTTNGTCKELLLCASSALCNLAGPAMASPTTPILQMLMDLSQSPHAEISLNCAIAFAKLAAANIYTDVLSRCIELPPTLVVMMRSGIEEVQIHCATALCGLAAERGTRGPSGLRHLWKEGTISDFIVNSLLRINSDSTKEICAKVLFNALTHDDCRHSMIKGGVLYALVKLARLDSLEIRLLCVTALYNLSCDPSLLSVLLDINIGQVVAKMCESDVNNEETRQKLAACLANVTFDGGHEAALVQGDILNAVLLLSEHGSTLCGRFGASVLGALSMCLDVCDAMATLPIIELLLQMVCAKDGPQTLFALSALCNLSCAVGAHEKLQEAETIASVVGILQTSEESLVLLTGAKVLHNMSYHAKFHPAMLTADVVPTLLHVLSYEDGVAIADVAAEIVTTLSEDAAAANQLVHEGAVRILRCAATRGNNPRTIGLCVIALCRLARGGHSGPQLVADGLFDVIASAVPPSTSEIAERIALILRTLSTYIACIPPLLHDLRIVPILQTLTRARERETCRHVVMLLHNITATRNRAFQAQAKAAGVIPLLIMLSQVGASDIRQVSSVALAHLNAELSDRDDNYETGLVSTLITMLDMDPSTMHTVEKLAAAMPPPLKLQRQTPWSFHTGFRPTRVLLQLPVVWTVQVASVDDARLVPPEPSAFGLGPLGHQAAEIPRSIQDGVHGQYTIMRVSGDKCRLKPAPRTTPLAPALVLQKLAEPVEVEKEPAVVRPVAPPPKPTKPRPLLSQKSFNSAPRSHGVPHMLAKRGSTGFLNLPKL</sequence>
<dbReference type="VEuPathDB" id="FungiDB:SDRG_05497"/>
<comment type="similarity">
    <text evidence="2">Belongs to the beta-catenin family.</text>
</comment>
<organism evidence="9 10">
    <name type="scientific">Saprolegnia diclina (strain VS20)</name>
    <dbReference type="NCBI Taxonomy" id="1156394"/>
    <lineage>
        <taxon>Eukaryota</taxon>
        <taxon>Sar</taxon>
        <taxon>Stramenopiles</taxon>
        <taxon>Oomycota</taxon>
        <taxon>Saprolegniomycetes</taxon>
        <taxon>Saprolegniales</taxon>
        <taxon>Saprolegniaceae</taxon>
        <taxon>Saprolegnia</taxon>
    </lineage>
</organism>
<dbReference type="InParanoid" id="T0RXB7"/>
<evidence type="ECO:0000256" key="7">
    <source>
        <dbReference type="ARBA" id="ARBA00026209"/>
    </source>
</evidence>
<dbReference type="GO" id="GO:0071562">
    <property type="term" value="P:nucleus-vacuole junction assembly"/>
    <property type="evidence" value="ECO:0007669"/>
    <property type="project" value="InterPro"/>
</dbReference>
<keyword evidence="3" id="KW-0926">Vacuole</keyword>
<dbReference type="GO" id="GO:0005774">
    <property type="term" value="C:vacuolar membrane"/>
    <property type="evidence" value="ECO:0007669"/>
    <property type="project" value="UniProtKB-SubCell"/>
</dbReference>
<dbReference type="SUPFAM" id="SSF48371">
    <property type="entry name" value="ARM repeat"/>
    <property type="match status" value="3"/>
</dbReference>
<protein>
    <recommendedName>
        <fullName evidence="7">Vacuolar protein 8</fullName>
    </recommendedName>
</protein>
<gene>
    <name evidence="9" type="ORF">SDRG_05497</name>
</gene>
<dbReference type="InterPro" id="IPR000225">
    <property type="entry name" value="Armadillo"/>
</dbReference>
<evidence type="ECO:0000313" key="10">
    <source>
        <dbReference type="Proteomes" id="UP000030762"/>
    </source>
</evidence>
<evidence type="ECO:0000256" key="3">
    <source>
        <dbReference type="ARBA" id="ARBA00022554"/>
    </source>
</evidence>
<keyword evidence="5" id="KW-0472">Membrane</keyword>
<evidence type="ECO:0000256" key="2">
    <source>
        <dbReference type="ARBA" id="ARBA00005462"/>
    </source>
</evidence>
<dbReference type="OMA" id="CMLALSK"/>
<dbReference type="SMART" id="SM00185">
    <property type="entry name" value="ARM"/>
    <property type="match status" value="10"/>
</dbReference>
<dbReference type="OrthoDB" id="7537227at2759"/>
<evidence type="ECO:0000256" key="5">
    <source>
        <dbReference type="ARBA" id="ARBA00023136"/>
    </source>
</evidence>
<feature type="region of interest" description="Disordered" evidence="8">
    <location>
        <begin position="1469"/>
        <end position="1520"/>
    </location>
</feature>
<dbReference type="Proteomes" id="UP000030762">
    <property type="component" value="Unassembled WGS sequence"/>
</dbReference>
<evidence type="ECO:0000256" key="6">
    <source>
        <dbReference type="ARBA" id="ARBA00023288"/>
    </source>
</evidence>
<dbReference type="RefSeq" id="XP_008609435.1">
    <property type="nucleotide sequence ID" value="XM_008611213.1"/>
</dbReference>
<dbReference type="InterPro" id="IPR045156">
    <property type="entry name" value="Vac8"/>
</dbReference>
<evidence type="ECO:0000313" key="9">
    <source>
        <dbReference type="EMBL" id="EQC37273.1"/>
    </source>
</evidence>
<evidence type="ECO:0000256" key="1">
    <source>
        <dbReference type="ARBA" id="ARBA00004592"/>
    </source>
</evidence>
<accession>T0RXB7</accession>
<name>T0RXB7_SAPDV</name>
<keyword evidence="6" id="KW-0449">Lipoprotein</keyword>
<feature type="region of interest" description="Disordered" evidence="8">
    <location>
        <begin position="212"/>
        <end position="233"/>
    </location>
</feature>
<feature type="region of interest" description="Disordered" evidence="8">
    <location>
        <begin position="92"/>
        <end position="127"/>
    </location>
</feature>
<reference evidence="9 10" key="1">
    <citation type="submission" date="2012-04" db="EMBL/GenBank/DDBJ databases">
        <title>The Genome Sequence of Saprolegnia declina VS20.</title>
        <authorList>
            <consortium name="The Broad Institute Genome Sequencing Platform"/>
            <person name="Russ C."/>
            <person name="Nusbaum C."/>
            <person name="Tyler B."/>
            <person name="van West P."/>
            <person name="Dieguez-Uribeondo J."/>
            <person name="de Bruijn I."/>
            <person name="Tripathy S."/>
            <person name="Jiang R."/>
            <person name="Young S.K."/>
            <person name="Zeng Q."/>
            <person name="Gargeya S."/>
            <person name="Fitzgerald M."/>
            <person name="Haas B."/>
            <person name="Abouelleil A."/>
            <person name="Alvarado L."/>
            <person name="Arachchi H.M."/>
            <person name="Berlin A."/>
            <person name="Chapman S.B."/>
            <person name="Goldberg J."/>
            <person name="Griggs A."/>
            <person name="Gujja S."/>
            <person name="Hansen M."/>
            <person name="Howarth C."/>
            <person name="Imamovic A."/>
            <person name="Larimer J."/>
            <person name="McCowen C."/>
            <person name="Montmayeur A."/>
            <person name="Murphy C."/>
            <person name="Neiman D."/>
            <person name="Pearson M."/>
            <person name="Priest M."/>
            <person name="Roberts A."/>
            <person name="Saif S."/>
            <person name="Shea T."/>
            <person name="Sisk P."/>
            <person name="Sykes S."/>
            <person name="Wortman J."/>
            <person name="Nusbaum C."/>
            <person name="Birren B."/>
        </authorList>
    </citation>
    <scope>NUCLEOTIDE SEQUENCE [LARGE SCALE GENOMIC DNA]</scope>
    <source>
        <strain evidence="9 10">VS20</strain>
    </source>
</reference>
<feature type="compositionally biased region" description="Low complexity" evidence="8">
    <location>
        <begin position="93"/>
        <end position="116"/>
    </location>
</feature>
<dbReference type="GO" id="GO:0043495">
    <property type="term" value="F:protein-membrane adaptor activity"/>
    <property type="evidence" value="ECO:0007669"/>
    <property type="project" value="InterPro"/>
</dbReference>
<comment type="subcellular location">
    <subcellularLocation>
        <location evidence="1">Vacuole membrane</location>
        <topology evidence="1">Lipid-anchor</topology>
    </subcellularLocation>
</comment>
<evidence type="ECO:0000256" key="4">
    <source>
        <dbReference type="ARBA" id="ARBA00022737"/>
    </source>
</evidence>
<keyword evidence="10" id="KW-1185">Reference proteome</keyword>
<dbReference type="EMBL" id="JH767145">
    <property type="protein sequence ID" value="EQC37273.1"/>
    <property type="molecule type" value="Genomic_DNA"/>
</dbReference>
<dbReference type="PANTHER" id="PTHR47249">
    <property type="entry name" value="VACUOLAR PROTEIN 8"/>
    <property type="match status" value="1"/>
</dbReference>
<proteinExistence type="inferred from homology"/>
<dbReference type="PANTHER" id="PTHR47249:SF1">
    <property type="entry name" value="VACUOLAR PROTEIN 8"/>
    <property type="match status" value="1"/>
</dbReference>
<dbReference type="eggNOG" id="KOG4224">
    <property type="taxonomic scope" value="Eukaryota"/>
</dbReference>
<dbReference type="Gene3D" id="1.25.10.10">
    <property type="entry name" value="Leucine-rich Repeat Variant"/>
    <property type="match status" value="5"/>
</dbReference>
<evidence type="ECO:0000256" key="8">
    <source>
        <dbReference type="SAM" id="MobiDB-lite"/>
    </source>
</evidence>
<dbReference type="InterPro" id="IPR016024">
    <property type="entry name" value="ARM-type_fold"/>
</dbReference>
<dbReference type="GeneID" id="19946224"/>